<dbReference type="Proteomes" id="UP001233999">
    <property type="component" value="Unassembled WGS sequence"/>
</dbReference>
<evidence type="ECO:0000313" key="5">
    <source>
        <dbReference type="EMBL" id="KAJ9585228.1"/>
    </source>
</evidence>
<dbReference type="EMBL" id="JASPKZ010007290">
    <property type="protein sequence ID" value="KAJ9585228.1"/>
    <property type="molecule type" value="Genomic_DNA"/>
</dbReference>
<gene>
    <name evidence="5" type="ORF">L9F63_002991</name>
</gene>
<feature type="signal peptide" evidence="3">
    <location>
        <begin position="1"/>
        <end position="19"/>
    </location>
</feature>
<feature type="transmembrane region" description="Helical" evidence="2">
    <location>
        <begin position="332"/>
        <end position="355"/>
    </location>
</feature>
<keyword evidence="3" id="KW-0732">Signal</keyword>
<accession>A0AAD7ZR79</accession>
<dbReference type="Pfam" id="PF25057">
    <property type="entry name" value="CUT_N"/>
    <property type="match status" value="1"/>
</dbReference>
<keyword evidence="2" id="KW-0472">Membrane</keyword>
<evidence type="ECO:0000256" key="3">
    <source>
        <dbReference type="SAM" id="SignalP"/>
    </source>
</evidence>
<dbReference type="PANTHER" id="PTHR46560:SF5">
    <property type="entry name" value="CYPHER, ISOFORM B"/>
    <property type="match status" value="1"/>
</dbReference>
<name>A0AAD7ZR79_DIPPU</name>
<dbReference type="AlphaFoldDB" id="A0AAD7ZR79"/>
<sequence>MTSRDGSIWLCLLLTTVIAEVPNSVVRKPNSVSTINATCTADSFSVTVRMRQPFQGLLYARGFPLECRVRGSGDYDVTLHLPASGCGVRVQSNDDGQTLSYVVTVEVQLDRHLQQAADQQRTVTCILPADTSLTHTQPRPSARMARKKTDMPSTDFHQKMSRAWMEIRGTRPGQVSVGEDTTMRIKSWLPGELDSRVTDCSAHDGAGESSQRLLDDQGCPLDEFILPALIKHDNQIASDRSAVRLQVAEATFAAFKFPDRNSLHLRCTLQICRGMCAQERKTALQDNRTTKKTYEEEVLDRLQVFNSVEVLAPVAAVPAHADRAFCLSPPKMALAFGVLGLVFLCAVAVALYTLMRGRRHHYRSKLLLGEETLM</sequence>
<organism evidence="5 6">
    <name type="scientific">Diploptera punctata</name>
    <name type="common">Pacific beetle cockroach</name>
    <dbReference type="NCBI Taxonomy" id="6984"/>
    <lineage>
        <taxon>Eukaryota</taxon>
        <taxon>Metazoa</taxon>
        <taxon>Ecdysozoa</taxon>
        <taxon>Arthropoda</taxon>
        <taxon>Hexapoda</taxon>
        <taxon>Insecta</taxon>
        <taxon>Pterygota</taxon>
        <taxon>Neoptera</taxon>
        <taxon>Polyneoptera</taxon>
        <taxon>Dictyoptera</taxon>
        <taxon>Blattodea</taxon>
        <taxon>Blaberoidea</taxon>
        <taxon>Blaberidae</taxon>
        <taxon>Diplopterinae</taxon>
        <taxon>Diploptera</taxon>
    </lineage>
</organism>
<comment type="caution">
    <text evidence="5">The sequence shown here is derived from an EMBL/GenBank/DDBJ whole genome shotgun (WGS) entry which is preliminary data.</text>
</comment>
<dbReference type="PANTHER" id="PTHR46560">
    <property type="entry name" value="CYPHER, ISOFORM B"/>
    <property type="match status" value="1"/>
</dbReference>
<dbReference type="InterPro" id="IPR001507">
    <property type="entry name" value="ZP_dom"/>
</dbReference>
<feature type="non-terminal residue" evidence="5">
    <location>
        <position position="374"/>
    </location>
</feature>
<evidence type="ECO:0000256" key="1">
    <source>
        <dbReference type="SAM" id="MobiDB-lite"/>
    </source>
</evidence>
<evidence type="ECO:0000256" key="2">
    <source>
        <dbReference type="SAM" id="Phobius"/>
    </source>
</evidence>
<dbReference type="PROSITE" id="PS51034">
    <property type="entry name" value="ZP_2"/>
    <property type="match status" value="1"/>
</dbReference>
<keyword evidence="6" id="KW-1185">Reference proteome</keyword>
<evidence type="ECO:0000313" key="6">
    <source>
        <dbReference type="Proteomes" id="UP001233999"/>
    </source>
</evidence>
<protein>
    <recommendedName>
        <fullName evidence="4">ZP domain-containing protein</fullName>
    </recommendedName>
</protein>
<keyword evidence="2" id="KW-1133">Transmembrane helix</keyword>
<dbReference type="InterPro" id="IPR056953">
    <property type="entry name" value="CUT_N"/>
</dbReference>
<reference evidence="5" key="2">
    <citation type="submission" date="2023-05" db="EMBL/GenBank/DDBJ databases">
        <authorList>
            <person name="Fouks B."/>
        </authorList>
    </citation>
    <scope>NUCLEOTIDE SEQUENCE</scope>
    <source>
        <strain evidence="5">Stay&amp;Tobe</strain>
        <tissue evidence="5">Testes</tissue>
    </source>
</reference>
<keyword evidence="2" id="KW-0812">Transmembrane</keyword>
<proteinExistence type="predicted"/>
<dbReference type="SMART" id="SM00241">
    <property type="entry name" value="ZP"/>
    <property type="match status" value="1"/>
</dbReference>
<feature type="chain" id="PRO_5042215080" description="ZP domain-containing protein" evidence="3">
    <location>
        <begin position="20"/>
        <end position="374"/>
    </location>
</feature>
<feature type="domain" description="ZP" evidence="4">
    <location>
        <begin position="38"/>
        <end position="289"/>
    </location>
</feature>
<reference evidence="5" key="1">
    <citation type="journal article" date="2023" name="IScience">
        <title>Live-bearing cockroach genome reveals convergent evolutionary mechanisms linked to viviparity in insects and beyond.</title>
        <authorList>
            <person name="Fouks B."/>
            <person name="Harrison M.C."/>
            <person name="Mikhailova A.A."/>
            <person name="Marchal E."/>
            <person name="English S."/>
            <person name="Carruthers M."/>
            <person name="Jennings E.C."/>
            <person name="Chiamaka E.L."/>
            <person name="Frigard R.A."/>
            <person name="Pippel M."/>
            <person name="Attardo G.M."/>
            <person name="Benoit J.B."/>
            <person name="Bornberg-Bauer E."/>
            <person name="Tobe S.S."/>
        </authorList>
    </citation>
    <scope>NUCLEOTIDE SEQUENCE</scope>
    <source>
        <strain evidence="5">Stay&amp;Tobe</strain>
    </source>
</reference>
<evidence type="ECO:0000259" key="4">
    <source>
        <dbReference type="PROSITE" id="PS51034"/>
    </source>
</evidence>
<feature type="region of interest" description="Disordered" evidence="1">
    <location>
        <begin position="132"/>
        <end position="155"/>
    </location>
</feature>